<protein>
    <submittedName>
        <fullName evidence="4">Anti-sigma-K factor RskA</fullName>
    </submittedName>
</protein>
<evidence type="ECO:0000256" key="2">
    <source>
        <dbReference type="SAM" id="Phobius"/>
    </source>
</evidence>
<keyword evidence="2" id="KW-0472">Membrane</keyword>
<comment type="caution">
    <text evidence="4">The sequence shown here is derived from an EMBL/GenBank/DDBJ whole genome shotgun (WGS) entry which is preliminary data.</text>
</comment>
<accession>A0ABU1K5E8</accession>
<evidence type="ECO:0000313" key="5">
    <source>
        <dbReference type="Proteomes" id="UP001257659"/>
    </source>
</evidence>
<keyword evidence="5" id="KW-1185">Reference proteome</keyword>
<feature type="transmembrane region" description="Helical" evidence="2">
    <location>
        <begin position="91"/>
        <end position="111"/>
    </location>
</feature>
<reference evidence="4 5" key="1">
    <citation type="submission" date="2023-07" db="EMBL/GenBank/DDBJ databases">
        <title>Genomic Encyclopedia of Type Strains, Phase IV (KMG-IV): sequencing the most valuable type-strain genomes for metagenomic binning, comparative biology and taxonomic classification.</title>
        <authorList>
            <person name="Goeker M."/>
        </authorList>
    </citation>
    <scope>NUCLEOTIDE SEQUENCE [LARGE SCALE GENOMIC DNA]</scope>
    <source>
        <strain evidence="4 5">DSM 102814</strain>
    </source>
</reference>
<dbReference type="InterPro" id="IPR051474">
    <property type="entry name" value="Anti-sigma-K/W_factor"/>
</dbReference>
<evidence type="ECO:0000259" key="3">
    <source>
        <dbReference type="Pfam" id="PF10099"/>
    </source>
</evidence>
<sequence length="264" mass="29633">MKNIQQYIDSGILELYIYGALSEEESKAVSAELKKYPEIKKEVEEIEKALESLASAVAPYNPEELFKTIQTKVENATGTIPIHRKSKKRQIVLYIGWAASILLLIGLFTVLNENRELRDALRSSKAQNALVEQEIENAREDAAQAQELLNVYRDRNIVKIPLGGQQVAPNAYAEVHWDKKDNKVYIDAKDLPTPPEGKEYQVWSLTLDPLSPTSIGLLSNFKEDDNKIFILENPNSSQAFGITLEPKGGSKTPTMEQLYTLGKV</sequence>
<feature type="domain" description="Anti-sigma K factor RskA C-terminal" evidence="3">
    <location>
        <begin position="98"/>
        <end position="254"/>
    </location>
</feature>
<gene>
    <name evidence="4" type="ORF">GGR31_001483</name>
</gene>
<feature type="coiled-coil region" evidence="1">
    <location>
        <begin position="114"/>
        <end position="155"/>
    </location>
</feature>
<dbReference type="InterPro" id="IPR018764">
    <property type="entry name" value="RskA_C"/>
</dbReference>
<keyword evidence="2" id="KW-0812">Transmembrane</keyword>
<proteinExistence type="predicted"/>
<dbReference type="EMBL" id="JAVDQA010000003">
    <property type="protein sequence ID" value="MDR6300840.1"/>
    <property type="molecule type" value="Genomic_DNA"/>
</dbReference>
<dbReference type="Pfam" id="PF10099">
    <property type="entry name" value="RskA_C"/>
    <property type="match status" value="1"/>
</dbReference>
<organism evidence="4 5">
    <name type="scientific">Mesonia maritima</name>
    <dbReference type="NCBI Taxonomy" id="1793873"/>
    <lineage>
        <taxon>Bacteria</taxon>
        <taxon>Pseudomonadati</taxon>
        <taxon>Bacteroidota</taxon>
        <taxon>Flavobacteriia</taxon>
        <taxon>Flavobacteriales</taxon>
        <taxon>Flavobacteriaceae</taxon>
        <taxon>Mesonia</taxon>
    </lineage>
</organism>
<keyword evidence="1" id="KW-0175">Coiled coil</keyword>
<dbReference type="Proteomes" id="UP001257659">
    <property type="component" value="Unassembled WGS sequence"/>
</dbReference>
<evidence type="ECO:0000313" key="4">
    <source>
        <dbReference type="EMBL" id="MDR6300840.1"/>
    </source>
</evidence>
<dbReference type="PANTHER" id="PTHR37461:SF1">
    <property type="entry name" value="ANTI-SIGMA-K FACTOR RSKA"/>
    <property type="match status" value="1"/>
</dbReference>
<dbReference type="RefSeq" id="WP_309727734.1">
    <property type="nucleotide sequence ID" value="NZ_JAVDQA010000003.1"/>
</dbReference>
<keyword evidence="2" id="KW-1133">Transmembrane helix</keyword>
<evidence type="ECO:0000256" key="1">
    <source>
        <dbReference type="SAM" id="Coils"/>
    </source>
</evidence>
<name>A0ABU1K5E8_9FLAO</name>
<dbReference type="PANTHER" id="PTHR37461">
    <property type="entry name" value="ANTI-SIGMA-K FACTOR RSKA"/>
    <property type="match status" value="1"/>
</dbReference>